<dbReference type="EMBL" id="JAXOVC010000006">
    <property type="protein sequence ID" value="KAK4500668.1"/>
    <property type="molecule type" value="Genomic_DNA"/>
</dbReference>
<reference evidence="2 3" key="1">
    <citation type="journal article" date="2023" name="G3 (Bethesda)">
        <title>A chromosome-level genome assembly of Zasmidium syzygii isolated from banana leaves.</title>
        <authorList>
            <person name="van Westerhoven A.C."/>
            <person name="Mehrabi R."/>
            <person name="Talebi R."/>
            <person name="Steentjes M.B.F."/>
            <person name="Corcolon B."/>
            <person name="Chong P.A."/>
            <person name="Kema G.H.J."/>
            <person name="Seidl M.F."/>
        </authorList>
    </citation>
    <scope>NUCLEOTIDE SEQUENCE [LARGE SCALE GENOMIC DNA]</scope>
    <source>
        <strain evidence="2 3">P124</strain>
    </source>
</reference>
<keyword evidence="3" id="KW-1185">Reference proteome</keyword>
<feature type="region of interest" description="Disordered" evidence="1">
    <location>
        <begin position="416"/>
        <end position="491"/>
    </location>
</feature>
<comment type="caution">
    <text evidence="2">The sequence shown here is derived from an EMBL/GenBank/DDBJ whole genome shotgun (WGS) entry which is preliminary data.</text>
</comment>
<evidence type="ECO:0000256" key="1">
    <source>
        <dbReference type="SAM" id="MobiDB-lite"/>
    </source>
</evidence>
<proteinExistence type="predicted"/>
<protein>
    <submittedName>
        <fullName evidence="2">Uncharacterized protein</fullName>
    </submittedName>
</protein>
<accession>A0ABR0EHR3</accession>
<dbReference type="Proteomes" id="UP001305779">
    <property type="component" value="Unassembled WGS sequence"/>
</dbReference>
<sequence>MAETTLGRRMREWMKKKRGHLHGEAIALQQRPPPTGALFARLPRELRDEIYEYLALGLHRRCPRYAIDRKGVVYRRGSPVPSLLGGDTGNFLWTNRQYRGEFLRVLRRARIQHHHVEIRVEIGRNLGMPHYTPIQNLSGLVAGGSRRTTVWITLRSGNELSLVKRVFGDNLTMPLGRLIDAYGRHNPGFWRQRLAVFVVFDEAVFTKISWLNRFLSDTYWNAITWTTRRRLRRYASVVDYLHATASSRSGMKWISSKYDRWLRATSPNGTEMLPPAPTHITVFAQDPNESRTVIHAQFPFSHIDGEIRAMRTAFWRRRQERQRWMNRLRAVQTYFASAYALVKNLLVAMWSMIKRILAALWSILRCRQSRAQENGDQNIASYLEKTQRIITSHHHTHRTHPADQTSTKMMLKSDPALSKSDDHEAVHSKNGSTYTTENGRKMFVAPGEKQMNENERMTERKDVKDEKYQPQVENREAREGNERVGRREMVD</sequence>
<evidence type="ECO:0000313" key="3">
    <source>
        <dbReference type="Proteomes" id="UP001305779"/>
    </source>
</evidence>
<gene>
    <name evidence="2" type="ORF">PRZ48_008857</name>
</gene>
<feature type="compositionally biased region" description="Basic and acidic residues" evidence="1">
    <location>
        <begin position="450"/>
        <end position="491"/>
    </location>
</feature>
<organism evidence="2 3">
    <name type="scientific">Zasmidium cellare</name>
    <name type="common">Wine cellar mold</name>
    <name type="synonym">Racodium cellare</name>
    <dbReference type="NCBI Taxonomy" id="395010"/>
    <lineage>
        <taxon>Eukaryota</taxon>
        <taxon>Fungi</taxon>
        <taxon>Dikarya</taxon>
        <taxon>Ascomycota</taxon>
        <taxon>Pezizomycotina</taxon>
        <taxon>Dothideomycetes</taxon>
        <taxon>Dothideomycetidae</taxon>
        <taxon>Mycosphaerellales</taxon>
        <taxon>Mycosphaerellaceae</taxon>
        <taxon>Zasmidium</taxon>
    </lineage>
</organism>
<evidence type="ECO:0000313" key="2">
    <source>
        <dbReference type="EMBL" id="KAK4500668.1"/>
    </source>
</evidence>
<name>A0ABR0EHR3_ZASCE</name>